<name>A0ABP7X5I4_9ACTN</name>
<proteinExistence type="inferred from homology"/>
<dbReference type="CDD" id="cd15831">
    <property type="entry name" value="BTAD"/>
    <property type="match status" value="1"/>
</dbReference>
<organism evidence="5 6">
    <name type="scientific">Actinomadura miaoliensis</name>
    <dbReference type="NCBI Taxonomy" id="430685"/>
    <lineage>
        <taxon>Bacteria</taxon>
        <taxon>Bacillati</taxon>
        <taxon>Actinomycetota</taxon>
        <taxon>Actinomycetes</taxon>
        <taxon>Streptosporangiales</taxon>
        <taxon>Thermomonosporaceae</taxon>
        <taxon>Actinomadura</taxon>
    </lineage>
</organism>
<dbReference type="InterPro" id="IPR011990">
    <property type="entry name" value="TPR-like_helical_dom_sf"/>
</dbReference>
<dbReference type="Pfam" id="PF00486">
    <property type="entry name" value="Trans_reg_C"/>
    <property type="match status" value="1"/>
</dbReference>
<comment type="similarity">
    <text evidence="1">Belongs to the AfsR/DnrI/RedD regulatory family.</text>
</comment>
<gene>
    <name evidence="5" type="ORF">GCM10022214_85260</name>
</gene>
<dbReference type="PANTHER" id="PTHR47691:SF3">
    <property type="entry name" value="HTH-TYPE TRANSCRIPTIONAL REGULATOR RV0890C-RELATED"/>
    <property type="match status" value="1"/>
</dbReference>
<evidence type="ECO:0000256" key="2">
    <source>
        <dbReference type="ARBA" id="ARBA00023125"/>
    </source>
</evidence>
<dbReference type="EMBL" id="BAAAZG010000081">
    <property type="protein sequence ID" value="GAA4105271.1"/>
    <property type="molecule type" value="Genomic_DNA"/>
</dbReference>
<evidence type="ECO:0000259" key="4">
    <source>
        <dbReference type="PROSITE" id="PS51755"/>
    </source>
</evidence>
<keyword evidence="2 3" id="KW-0238">DNA-binding</keyword>
<dbReference type="SUPFAM" id="SSF52540">
    <property type="entry name" value="P-loop containing nucleoside triphosphate hydrolases"/>
    <property type="match status" value="1"/>
</dbReference>
<dbReference type="InterPro" id="IPR001867">
    <property type="entry name" value="OmpR/PhoB-type_DNA-bd"/>
</dbReference>
<dbReference type="Pfam" id="PF03704">
    <property type="entry name" value="BTAD"/>
    <property type="match status" value="1"/>
</dbReference>
<dbReference type="InterPro" id="IPR036388">
    <property type="entry name" value="WH-like_DNA-bd_sf"/>
</dbReference>
<dbReference type="RefSeq" id="WP_344959067.1">
    <property type="nucleotide sequence ID" value="NZ_BAAAZG010000081.1"/>
</dbReference>
<dbReference type="PRINTS" id="PR00364">
    <property type="entry name" value="DISEASERSIST"/>
</dbReference>
<protein>
    <submittedName>
        <fullName evidence="5">BTAD domain-containing putative transcriptional regulator</fullName>
    </submittedName>
</protein>
<evidence type="ECO:0000256" key="3">
    <source>
        <dbReference type="PROSITE-ProRule" id="PRU01091"/>
    </source>
</evidence>
<dbReference type="Proteomes" id="UP001500683">
    <property type="component" value="Unassembled WGS sequence"/>
</dbReference>
<evidence type="ECO:0000313" key="6">
    <source>
        <dbReference type="Proteomes" id="UP001500683"/>
    </source>
</evidence>
<dbReference type="InterPro" id="IPR027417">
    <property type="entry name" value="P-loop_NTPase"/>
</dbReference>
<dbReference type="SUPFAM" id="SSF48452">
    <property type="entry name" value="TPR-like"/>
    <property type="match status" value="3"/>
</dbReference>
<dbReference type="InterPro" id="IPR016032">
    <property type="entry name" value="Sig_transdc_resp-reg_C-effctor"/>
</dbReference>
<accession>A0ABP7X5I4</accession>
<dbReference type="Gene3D" id="1.25.40.10">
    <property type="entry name" value="Tetratricopeptide repeat domain"/>
    <property type="match status" value="3"/>
</dbReference>
<keyword evidence="6" id="KW-1185">Reference proteome</keyword>
<dbReference type="SMART" id="SM00862">
    <property type="entry name" value="Trans_reg_C"/>
    <property type="match status" value="1"/>
</dbReference>
<evidence type="ECO:0000313" key="5">
    <source>
        <dbReference type="EMBL" id="GAA4105271.1"/>
    </source>
</evidence>
<dbReference type="SMART" id="SM01043">
    <property type="entry name" value="BTAD"/>
    <property type="match status" value="1"/>
</dbReference>
<dbReference type="Gene3D" id="3.40.50.300">
    <property type="entry name" value="P-loop containing nucleotide triphosphate hydrolases"/>
    <property type="match status" value="1"/>
</dbReference>
<dbReference type="PROSITE" id="PS51755">
    <property type="entry name" value="OMPR_PHOB"/>
    <property type="match status" value="1"/>
</dbReference>
<feature type="domain" description="OmpR/PhoB-type" evidence="4">
    <location>
        <begin position="1"/>
        <end position="96"/>
    </location>
</feature>
<feature type="DNA-binding region" description="OmpR/PhoB-type" evidence="3">
    <location>
        <begin position="1"/>
        <end position="96"/>
    </location>
</feature>
<dbReference type="InterPro" id="IPR058852">
    <property type="entry name" value="HTH_77"/>
</dbReference>
<dbReference type="PANTHER" id="PTHR47691">
    <property type="entry name" value="REGULATOR-RELATED"/>
    <property type="match status" value="1"/>
</dbReference>
<dbReference type="Pfam" id="PF25872">
    <property type="entry name" value="HTH_77"/>
    <property type="match status" value="1"/>
</dbReference>
<evidence type="ECO:0000256" key="1">
    <source>
        <dbReference type="ARBA" id="ARBA00005820"/>
    </source>
</evidence>
<sequence>MRFGVLGPLAVWTDAGEPVRVPEAKVRALLADLLVTPGRPVPADRLVDDLWGDRPPRNPSGTLQARVSQLRKVLEDAEPGGRELVVFGPSGYTLRVDDGAVDAGRFSALAARARQAADPHAKVGLLTDALALWRGPAFADVADAPFARSAIARLEDERLAALEEQAEARLDLGDHVRLAADLADAVARHPLRERLRAAHLLALYRAGRQGDALAGYEELRRRLAEELGVDPSPELAGLHQAMLRQSPSLAPVRRRTNLPAAPLGDLVGRESAVAGTRALVAAHRLVTLTGPGGVGKTRLALEAAARAADDFPDGVWLAELAPLPRTATADEVADVLTAVLGVCDDPGPDVPPERRLAEAVRAREALLVLDNCEHVVEPVAALVGRLLEGAPKLRVLATSREPLGLSGERLFVVPPLDEPSAVRLFAERAAATAPGFALDAGNRSAVTTICRRLDGLPLALELAATRVRALGVQELAARLDDRFRLLAAGPRDAPARQRTLRAVIDWSWEPLTEAERLVLRRLAVHADGCTLEAAEEVCAEDGVDVLDVLPRLVDRSLVVVAPGPRYRLLESVTAYCRERLRDAGEDERIRRRHVTYYTRLAERAAPRLRGRGQRAWLERLDRESANLRVALDHAGGDDALRLVNALTWYWFLRSRFGEARRSLALALSKGGGPAVARADAETWLTGMTLVSHGWTVAEEAIGAALKPYDDLDAPPARARAAWFLSFVFWGYGDHARHRQRVDEALAVFRAHGDRWGEAAALSTRAKLAIGRGDLAGLRRDAEHSLRVFTELGDEWGRLEATHALTHRAEITGDYAEAERLIREALPLAEDLGMWSEVSFRLSALGRIMLLTGDLTRARELHERALRLAVDRSAKAAQEFAEIGLGLVARRAGDLDAAEAHLRAPLEWLRGVGGTPGVALVMAQLGYIAEARGDAATALARHREGYEAALSLGDPRAIALALEGLAGAHSLAGEHAHAARLLGAAATAREAVGTPLPPAERGDVDRATARCRAALGAAAFAAEFSRGNLGHAAEVSRA</sequence>
<dbReference type="Gene3D" id="1.10.10.10">
    <property type="entry name" value="Winged helix-like DNA-binding domain superfamily/Winged helix DNA-binding domain"/>
    <property type="match status" value="1"/>
</dbReference>
<dbReference type="SUPFAM" id="SSF46894">
    <property type="entry name" value="C-terminal effector domain of the bipartite response regulators"/>
    <property type="match status" value="1"/>
</dbReference>
<reference evidence="6" key="1">
    <citation type="journal article" date="2019" name="Int. J. Syst. Evol. Microbiol.">
        <title>The Global Catalogue of Microorganisms (GCM) 10K type strain sequencing project: providing services to taxonomists for standard genome sequencing and annotation.</title>
        <authorList>
            <consortium name="The Broad Institute Genomics Platform"/>
            <consortium name="The Broad Institute Genome Sequencing Center for Infectious Disease"/>
            <person name="Wu L."/>
            <person name="Ma J."/>
        </authorList>
    </citation>
    <scope>NUCLEOTIDE SEQUENCE [LARGE SCALE GENOMIC DNA]</scope>
    <source>
        <strain evidence="6">JCM 16702</strain>
    </source>
</reference>
<comment type="caution">
    <text evidence="5">The sequence shown here is derived from an EMBL/GenBank/DDBJ whole genome shotgun (WGS) entry which is preliminary data.</text>
</comment>
<dbReference type="InterPro" id="IPR005158">
    <property type="entry name" value="BTAD"/>
</dbReference>